<dbReference type="AlphaFoldDB" id="A0A7X1GEY8"/>
<dbReference type="GO" id="GO:0009055">
    <property type="term" value="F:electron transfer activity"/>
    <property type="evidence" value="ECO:0007669"/>
    <property type="project" value="InterPro"/>
</dbReference>
<keyword evidence="5" id="KW-0408">Iron</keyword>
<keyword evidence="9" id="KW-1185">Reference proteome</keyword>
<dbReference type="GO" id="GO:0005506">
    <property type="term" value="F:iron ion binding"/>
    <property type="evidence" value="ECO:0007669"/>
    <property type="project" value="InterPro"/>
</dbReference>
<keyword evidence="1" id="KW-0813">Transport</keyword>
<dbReference type="InterPro" id="IPR009056">
    <property type="entry name" value="Cyt_c-like_dom"/>
</dbReference>
<keyword evidence="2" id="KW-0349">Heme</keyword>
<accession>A0A7X1GEY8</accession>
<evidence type="ECO:0000256" key="1">
    <source>
        <dbReference type="ARBA" id="ARBA00022448"/>
    </source>
</evidence>
<evidence type="ECO:0000313" key="9">
    <source>
        <dbReference type="Proteomes" id="UP000526003"/>
    </source>
</evidence>
<dbReference type="PRINTS" id="PR00607">
    <property type="entry name" value="CYTCHROMECIE"/>
</dbReference>
<evidence type="ECO:0000313" key="8">
    <source>
        <dbReference type="EMBL" id="MBC2690208.1"/>
    </source>
</evidence>
<evidence type="ECO:0000256" key="4">
    <source>
        <dbReference type="ARBA" id="ARBA00022982"/>
    </source>
</evidence>
<evidence type="ECO:0000259" key="7">
    <source>
        <dbReference type="Pfam" id="PF13442"/>
    </source>
</evidence>
<dbReference type="InterPro" id="IPR036909">
    <property type="entry name" value="Cyt_c-like_dom_sf"/>
</dbReference>
<dbReference type="FunFam" id="1.10.760.10:FF:000029">
    <property type="entry name" value="Cytochrome c5"/>
    <property type="match status" value="1"/>
</dbReference>
<evidence type="ECO:0000256" key="5">
    <source>
        <dbReference type="ARBA" id="ARBA00023004"/>
    </source>
</evidence>
<dbReference type="RefSeq" id="WP_166591947.1">
    <property type="nucleotide sequence ID" value="NZ_JACMYG010000008.1"/>
</dbReference>
<dbReference type="Gene3D" id="1.10.760.10">
    <property type="entry name" value="Cytochrome c-like domain"/>
    <property type="match status" value="1"/>
</dbReference>
<sequence>MWALIRAGWRFSCRGAALALVLGVLGGCGEEPKDGPDRAAAAASIPADAGLARTYDTSCKLCHANPASGAPLTGDQVAWRPRLQQGMDSLLDHTINGHNGMPPMGMCMQCSEDDFLALISFMSGQHLQ</sequence>
<gene>
    <name evidence="8" type="ORF">H7995_10390</name>
</gene>
<protein>
    <submittedName>
        <fullName evidence="8">Cytochrome c5 family protein</fullName>
    </submittedName>
</protein>
<dbReference type="Proteomes" id="UP000526003">
    <property type="component" value="Unassembled WGS sequence"/>
</dbReference>
<dbReference type="Pfam" id="PF13442">
    <property type="entry name" value="Cytochrome_CBB3"/>
    <property type="match status" value="1"/>
</dbReference>
<feature type="chain" id="PRO_5031139743" evidence="6">
    <location>
        <begin position="20"/>
        <end position="128"/>
    </location>
</feature>
<dbReference type="EMBL" id="JACMYG010000008">
    <property type="protein sequence ID" value="MBC2690208.1"/>
    <property type="molecule type" value="Genomic_DNA"/>
</dbReference>
<evidence type="ECO:0000256" key="3">
    <source>
        <dbReference type="ARBA" id="ARBA00022723"/>
    </source>
</evidence>
<feature type="signal peptide" evidence="6">
    <location>
        <begin position="1"/>
        <end position="19"/>
    </location>
</feature>
<dbReference type="PROSITE" id="PS51257">
    <property type="entry name" value="PROKAR_LIPOPROTEIN"/>
    <property type="match status" value="1"/>
</dbReference>
<dbReference type="PANTHER" id="PTHR40942:SF4">
    <property type="entry name" value="CYTOCHROME C5"/>
    <property type="match status" value="1"/>
</dbReference>
<dbReference type="InterPro" id="IPR002323">
    <property type="entry name" value="Cyt_CIE"/>
</dbReference>
<dbReference type="GO" id="GO:0020037">
    <property type="term" value="F:heme binding"/>
    <property type="evidence" value="ECO:0007669"/>
    <property type="project" value="InterPro"/>
</dbReference>
<keyword evidence="4" id="KW-0249">Electron transport</keyword>
<reference evidence="8 9" key="1">
    <citation type="submission" date="2020-08" db="EMBL/GenBank/DDBJ databases">
        <title>Pseudomonas sp. nov.</title>
        <authorList>
            <person name="Gieschler S."/>
            <person name="Fiedler G."/>
            <person name="Brinks E."/>
            <person name="Boehnlein C."/>
            <person name="Franz C.M.A.P."/>
            <person name="Kabisch J."/>
        </authorList>
    </citation>
    <scope>NUCLEOTIDE SEQUENCE [LARGE SCALE GENOMIC DNA]</scope>
    <source>
        <strain evidence="8 9">MBT-1</strain>
    </source>
</reference>
<evidence type="ECO:0000256" key="2">
    <source>
        <dbReference type="ARBA" id="ARBA00022617"/>
    </source>
</evidence>
<proteinExistence type="predicted"/>
<keyword evidence="3" id="KW-0479">Metal-binding</keyword>
<dbReference type="SUPFAM" id="SSF46626">
    <property type="entry name" value="Cytochrome c"/>
    <property type="match status" value="1"/>
</dbReference>
<evidence type="ECO:0000256" key="6">
    <source>
        <dbReference type="SAM" id="SignalP"/>
    </source>
</evidence>
<dbReference type="PANTHER" id="PTHR40942">
    <property type="match status" value="1"/>
</dbReference>
<organism evidence="8 9">
    <name type="scientific">Pseudomonas kielensis</name>
    <dbReference type="NCBI Taxonomy" id="2762577"/>
    <lineage>
        <taxon>Bacteria</taxon>
        <taxon>Pseudomonadati</taxon>
        <taxon>Pseudomonadota</taxon>
        <taxon>Gammaproteobacteria</taxon>
        <taxon>Pseudomonadales</taxon>
        <taxon>Pseudomonadaceae</taxon>
        <taxon>Pseudomonas</taxon>
    </lineage>
</organism>
<keyword evidence="6" id="KW-0732">Signal</keyword>
<name>A0A7X1GEY8_9PSED</name>
<feature type="domain" description="Cytochrome c" evidence="7">
    <location>
        <begin position="51"/>
        <end position="122"/>
    </location>
</feature>
<comment type="caution">
    <text evidence="8">The sequence shown here is derived from an EMBL/GenBank/DDBJ whole genome shotgun (WGS) entry which is preliminary data.</text>
</comment>